<dbReference type="RefSeq" id="WP_192767945.1">
    <property type="nucleotide sequence ID" value="NZ_JADBEB010000001.1"/>
</dbReference>
<gene>
    <name evidence="1" type="ORF">H4W31_003880</name>
</gene>
<protein>
    <submittedName>
        <fullName evidence="1">Uncharacterized protein</fullName>
    </submittedName>
</protein>
<evidence type="ECO:0000313" key="2">
    <source>
        <dbReference type="Proteomes" id="UP000649753"/>
    </source>
</evidence>
<evidence type="ECO:0000313" key="1">
    <source>
        <dbReference type="EMBL" id="MBE1488242.1"/>
    </source>
</evidence>
<accession>A0A927M577</accession>
<keyword evidence="2" id="KW-1185">Reference proteome</keyword>
<dbReference type="Proteomes" id="UP000649753">
    <property type="component" value="Unassembled WGS sequence"/>
</dbReference>
<dbReference type="EMBL" id="JADBEB010000001">
    <property type="protein sequence ID" value="MBE1488242.1"/>
    <property type="molecule type" value="Genomic_DNA"/>
</dbReference>
<sequence>MSFGTYARKVRDPSRSYGQRINALAGCVERYQPIGYHATFGYLEQVAGHFRREEAALLRAIDALSSSRDLWLSELGTYAKQRKAAKRLGRRNPQAHDLNLNSAACWYGDSRKAALFALGFLLRQAERGRPGRAHTTDAEVLRLSSTCVERRGCLSRTELEQVRSLQTRFQHLRQVAGWPDIDWPNWHKAHDSLWALHLIASACAPQTVDVLS</sequence>
<reference evidence="1" key="1">
    <citation type="submission" date="2020-10" db="EMBL/GenBank/DDBJ databases">
        <title>Sequencing the genomes of 1000 actinobacteria strains.</title>
        <authorList>
            <person name="Klenk H.-P."/>
        </authorList>
    </citation>
    <scope>NUCLEOTIDE SEQUENCE</scope>
    <source>
        <strain evidence="1">DSM 46832</strain>
    </source>
</reference>
<comment type="caution">
    <text evidence="1">The sequence shown here is derived from an EMBL/GenBank/DDBJ whole genome shotgun (WGS) entry which is preliminary data.</text>
</comment>
<organism evidence="1 2">
    <name type="scientific">Plantactinospora soyae</name>
    <dbReference type="NCBI Taxonomy" id="1544732"/>
    <lineage>
        <taxon>Bacteria</taxon>
        <taxon>Bacillati</taxon>
        <taxon>Actinomycetota</taxon>
        <taxon>Actinomycetes</taxon>
        <taxon>Micromonosporales</taxon>
        <taxon>Micromonosporaceae</taxon>
        <taxon>Plantactinospora</taxon>
    </lineage>
</organism>
<proteinExistence type="predicted"/>
<dbReference type="AlphaFoldDB" id="A0A927M577"/>
<name>A0A927M577_9ACTN</name>